<dbReference type="SMART" id="SM00342">
    <property type="entry name" value="HTH_ARAC"/>
    <property type="match status" value="1"/>
</dbReference>
<dbReference type="InterPro" id="IPR003661">
    <property type="entry name" value="HisK_dim/P_dom"/>
</dbReference>
<sequence length="1364" mass="153749">MRLPLIALIIFNFVSIVFAQEDRAETLLPSSNQLTFYLLDVEAGLSHNYINSIEQDSLGFIWIATLEGLNRYDGQKFTNYRKNNRLPNSGPANNYIQNIQLTKDNQLLLSTGGGLNIYHPKTDLFELKGKEFGLIENNVNCTASTPDGNTALGIYWGGLQIINQNKVLFSYSHHPNDSLSLSSNQVTSLAFQGDSILWVGTFDKGLNKLNYKNKSLRPVKSNTIASNINSLYTDEDGNLWVGGNKGIQIISSKGDTLNVSAAATPQKGLSDDNILCFEKDQLGQLWVGTRNGGLNIINPKRLLNNHQLSIQWFLPRNDGTSVFNRTVACLKLARDGNMWVGTSTGVNVVNPNGDPIQLIQRNLSIKETISHDRIGSLASGRNGSIWVGTDGGGLDQYFPSSGQITHYEHRMDVPKSLSNNYIISILEDSQGRVWAGTYQGGLNRMIEPQGNFRHYLQGSQEKGNDVRVIFEDQRGQIWVGTNRGGLYRYHPPIDDFDYVKQLGKIDIRDIVDDDLGNLWLATFGNGIIRYNYLTGEQEQYNESTVFGFPGDIIFSIERLENGEILAGSRYEGLIRLDPKNKTVAVFSQENGLSNNTINSITKGKDGKIWLGTFRGISFYDPTTNEIGNLNAYNNIQQSEFNIGAALTDKNGKIYLGGNKGINVLSPDALHQQTSDYPLIFTDLRLMNKDVVIDNQESGILITENIPFLKQLNLNYDQSLVSLDFVALKYPSGNDINYAYKLEPYHNQWIETSQIGTANLSNIPPGNYTLKVQASSNANHYAENQMAIVIAPPFWKTWPAYLIYLVVATGLVVGGMKYYADRLKLKNSLLFEKKQRSLEHELNEERARFFTGFSHELKTPLTLIMAPIEDLLLEVKNAPYRKELLLVQKNAQYLLEMINKLLEFRKSELDLNRLQLKNHYILSPLKQWVEEYQPLAQHRKIELKTQFPDEDFVAAIDLEKLHIIVNNLLSNALKYCRPNDKVNISIQTHPEHYEITVLDNGPGIPLENQQRIFNWYYKSGSTNTQQGTGIGLALTKRLVEDHQGRISLVSQANMGCIFSVMLPLQKLEANVEKEEDSALINSTIWSPQLDKQEMTTPKSNLDLKEEKQVVLLIDDNPQILSYLDHLLEQEYDLIHAADGQKGLEKALQYIPDIIISDIMMPVKNGIDLCGILKRQKATTHIPVILLSAKDSVESITSGFGKGADEYLTKPFNGQILRSRIMNLLDAKARLRDYYLGKQENLEELNEVQKLAISKEKAFLKSLESHILDQLTEQQTDVDTLSQLMGMSRTSLFRKLKALTGKNINQYVRSVKIKRAAYLIKTENLGVAQAAYEVGFSSPKYFRKLFKEEFGYLPSEIPSNEETVKP</sequence>
<dbReference type="SUPFAM" id="SSF47384">
    <property type="entry name" value="Homodimeric domain of signal transducing histidine kinase"/>
    <property type="match status" value="1"/>
</dbReference>
<dbReference type="InterPro" id="IPR018060">
    <property type="entry name" value="HTH_AraC"/>
</dbReference>
<proteinExistence type="predicted"/>
<dbReference type="InterPro" id="IPR001789">
    <property type="entry name" value="Sig_transdc_resp-reg_receiver"/>
</dbReference>
<dbReference type="InterPro" id="IPR015943">
    <property type="entry name" value="WD40/YVTN_repeat-like_dom_sf"/>
</dbReference>
<evidence type="ECO:0000259" key="9">
    <source>
        <dbReference type="PROSITE" id="PS50109"/>
    </source>
</evidence>
<dbReference type="InterPro" id="IPR005467">
    <property type="entry name" value="His_kinase_dom"/>
</dbReference>
<dbReference type="InterPro" id="IPR009057">
    <property type="entry name" value="Homeodomain-like_sf"/>
</dbReference>
<keyword evidence="6" id="KW-0804">Transcription</keyword>
<evidence type="ECO:0000313" key="11">
    <source>
        <dbReference type="EMBL" id="MBD8488996.1"/>
    </source>
</evidence>
<dbReference type="Pfam" id="PF00512">
    <property type="entry name" value="HisKA"/>
    <property type="match status" value="1"/>
</dbReference>
<feature type="domain" description="Response regulatory" evidence="10">
    <location>
        <begin position="1108"/>
        <end position="1223"/>
    </location>
</feature>
<keyword evidence="4" id="KW-0805">Transcription regulation</keyword>
<dbReference type="InterPro" id="IPR036890">
    <property type="entry name" value="HATPase_C_sf"/>
</dbReference>
<dbReference type="CDD" id="cd00075">
    <property type="entry name" value="HATPase"/>
    <property type="match status" value="1"/>
</dbReference>
<comment type="catalytic activity">
    <reaction evidence="1">
        <text>ATP + protein L-histidine = ADP + protein N-phospho-L-histidine.</text>
        <dbReference type="EC" id="2.7.13.3"/>
    </reaction>
</comment>
<keyword evidence="12" id="KW-1185">Reference proteome</keyword>
<evidence type="ECO:0000313" key="12">
    <source>
        <dbReference type="Proteomes" id="UP000647133"/>
    </source>
</evidence>
<keyword evidence="3 7" id="KW-0597">Phosphoprotein</keyword>
<accession>A0ABR9AJM0</accession>
<evidence type="ECO:0000256" key="4">
    <source>
        <dbReference type="ARBA" id="ARBA00023015"/>
    </source>
</evidence>
<feature type="domain" description="HTH araC/xylS-type" evidence="8">
    <location>
        <begin position="1259"/>
        <end position="1358"/>
    </location>
</feature>
<gene>
    <name evidence="11" type="ORF">IFO69_09590</name>
</gene>
<protein>
    <recommendedName>
        <fullName evidence="2">histidine kinase</fullName>
        <ecNumber evidence="2">2.7.13.3</ecNumber>
    </recommendedName>
</protein>
<reference evidence="11 12" key="1">
    <citation type="submission" date="2020-09" db="EMBL/GenBank/DDBJ databases">
        <title>Echinicola sp. CAU 1574 isolated from sand of Sido Beach.</title>
        <authorList>
            <person name="Kim W."/>
        </authorList>
    </citation>
    <scope>NUCLEOTIDE SEQUENCE [LARGE SCALE GENOMIC DNA]</scope>
    <source>
        <strain evidence="11 12">CAU 1574</strain>
    </source>
</reference>
<dbReference type="Gene3D" id="1.10.287.130">
    <property type="match status" value="1"/>
</dbReference>
<dbReference type="Gene3D" id="3.30.565.10">
    <property type="entry name" value="Histidine kinase-like ATPase, C-terminal domain"/>
    <property type="match status" value="1"/>
</dbReference>
<dbReference type="PROSITE" id="PS00041">
    <property type="entry name" value="HTH_ARAC_FAMILY_1"/>
    <property type="match status" value="1"/>
</dbReference>
<dbReference type="Pfam" id="PF07495">
    <property type="entry name" value="Y_Y_Y"/>
    <property type="match status" value="1"/>
</dbReference>
<evidence type="ECO:0000256" key="3">
    <source>
        <dbReference type="ARBA" id="ARBA00022553"/>
    </source>
</evidence>
<evidence type="ECO:0000256" key="2">
    <source>
        <dbReference type="ARBA" id="ARBA00012438"/>
    </source>
</evidence>
<dbReference type="EMBL" id="JACYTQ010000003">
    <property type="protein sequence ID" value="MBD8488996.1"/>
    <property type="molecule type" value="Genomic_DNA"/>
</dbReference>
<evidence type="ECO:0000256" key="5">
    <source>
        <dbReference type="ARBA" id="ARBA00023125"/>
    </source>
</evidence>
<dbReference type="PROSITE" id="PS01124">
    <property type="entry name" value="HTH_ARAC_FAMILY_2"/>
    <property type="match status" value="1"/>
</dbReference>
<dbReference type="InterPro" id="IPR003594">
    <property type="entry name" value="HATPase_dom"/>
</dbReference>
<dbReference type="Pfam" id="PF02518">
    <property type="entry name" value="HATPase_c"/>
    <property type="match status" value="1"/>
</dbReference>
<dbReference type="InterPro" id="IPR004358">
    <property type="entry name" value="Sig_transdc_His_kin-like_C"/>
</dbReference>
<feature type="modified residue" description="4-aspartylphosphate" evidence="7">
    <location>
        <position position="1156"/>
    </location>
</feature>
<dbReference type="EC" id="2.7.13.3" evidence="2"/>
<name>A0ABR9AJM0_9BACT</name>
<evidence type="ECO:0000256" key="7">
    <source>
        <dbReference type="PROSITE-ProRule" id="PRU00169"/>
    </source>
</evidence>
<dbReference type="PROSITE" id="PS50109">
    <property type="entry name" value="HIS_KIN"/>
    <property type="match status" value="1"/>
</dbReference>
<dbReference type="PANTHER" id="PTHR43547:SF2">
    <property type="entry name" value="HYBRID SIGNAL TRANSDUCTION HISTIDINE KINASE C"/>
    <property type="match status" value="1"/>
</dbReference>
<dbReference type="InterPro" id="IPR018062">
    <property type="entry name" value="HTH_AraC-typ_CS"/>
</dbReference>
<dbReference type="Gene3D" id="3.40.50.2300">
    <property type="match status" value="1"/>
</dbReference>
<comment type="caution">
    <text evidence="11">The sequence shown here is derived from an EMBL/GenBank/DDBJ whole genome shotgun (WGS) entry which is preliminary data.</text>
</comment>
<dbReference type="InterPro" id="IPR011110">
    <property type="entry name" value="Reg_prop"/>
</dbReference>
<dbReference type="SUPFAM" id="SSF52172">
    <property type="entry name" value="CheY-like"/>
    <property type="match status" value="1"/>
</dbReference>
<dbReference type="PANTHER" id="PTHR43547">
    <property type="entry name" value="TWO-COMPONENT HISTIDINE KINASE"/>
    <property type="match status" value="1"/>
</dbReference>
<dbReference type="PRINTS" id="PR00344">
    <property type="entry name" value="BCTRLSENSOR"/>
</dbReference>
<dbReference type="Gene3D" id="2.60.40.10">
    <property type="entry name" value="Immunoglobulins"/>
    <property type="match status" value="1"/>
</dbReference>
<dbReference type="CDD" id="cd00082">
    <property type="entry name" value="HisKA"/>
    <property type="match status" value="1"/>
</dbReference>
<evidence type="ECO:0000259" key="8">
    <source>
        <dbReference type="PROSITE" id="PS01124"/>
    </source>
</evidence>
<evidence type="ECO:0000259" key="10">
    <source>
        <dbReference type="PROSITE" id="PS50110"/>
    </source>
</evidence>
<dbReference type="SUPFAM" id="SSF55874">
    <property type="entry name" value="ATPase domain of HSP90 chaperone/DNA topoisomerase II/histidine kinase"/>
    <property type="match status" value="1"/>
</dbReference>
<feature type="domain" description="Histidine kinase" evidence="9">
    <location>
        <begin position="851"/>
        <end position="1065"/>
    </location>
</feature>
<dbReference type="InterPro" id="IPR036097">
    <property type="entry name" value="HisK_dim/P_sf"/>
</dbReference>
<dbReference type="SMART" id="SM00448">
    <property type="entry name" value="REC"/>
    <property type="match status" value="1"/>
</dbReference>
<dbReference type="Pfam" id="PF00072">
    <property type="entry name" value="Response_reg"/>
    <property type="match status" value="1"/>
</dbReference>
<dbReference type="SMART" id="SM00387">
    <property type="entry name" value="HATPase_c"/>
    <property type="match status" value="1"/>
</dbReference>
<dbReference type="CDD" id="cd17574">
    <property type="entry name" value="REC_OmpR"/>
    <property type="match status" value="1"/>
</dbReference>
<dbReference type="Gene3D" id="2.130.10.10">
    <property type="entry name" value="YVTN repeat-like/Quinoprotein amine dehydrogenase"/>
    <property type="match status" value="2"/>
</dbReference>
<dbReference type="InterPro" id="IPR011123">
    <property type="entry name" value="Y_Y_Y"/>
</dbReference>
<keyword evidence="5" id="KW-0238">DNA-binding</keyword>
<organism evidence="11 12">
    <name type="scientific">Echinicola arenosa</name>
    <dbReference type="NCBI Taxonomy" id="2774144"/>
    <lineage>
        <taxon>Bacteria</taxon>
        <taxon>Pseudomonadati</taxon>
        <taxon>Bacteroidota</taxon>
        <taxon>Cytophagia</taxon>
        <taxon>Cytophagales</taxon>
        <taxon>Cyclobacteriaceae</taxon>
        <taxon>Echinicola</taxon>
    </lineage>
</organism>
<dbReference type="PROSITE" id="PS50110">
    <property type="entry name" value="RESPONSE_REGULATORY"/>
    <property type="match status" value="1"/>
</dbReference>
<dbReference type="SUPFAM" id="SSF63829">
    <property type="entry name" value="Calcium-dependent phosphotriesterase"/>
    <property type="match status" value="3"/>
</dbReference>
<dbReference type="Proteomes" id="UP000647133">
    <property type="component" value="Unassembled WGS sequence"/>
</dbReference>
<dbReference type="SMART" id="SM00388">
    <property type="entry name" value="HisKA"/>
    <property type="match status" value="1"/>
</dbReference>
<dbReference type="Pfam" id="PF07494">
    <property type="entry name" value="Reg_prop"/>
    <property type="match status" value="6"/>
</dbReference>
<evidence type="ECO:0000256" key="6">
    <source>
        <dbReference type="ARBA" id="ARBA00023163"/>
    </source>
</evidence>
<evidence type="ECO:0000256" key="1">
    <source>
        <dbReference type="ARBA" id="ARBA00000085"/>
    </source>
</evidence>
<dbReference type="InterPro" id="IPR013783">
    <property type="entry name" value="Ig-like_fold"/>
</dbReference>
<dbReference type="Pfam" id="PF12833">
    <property type="entry name" value="HTH_18"/>
    <property type="match status" value="1"/>
</dbReference>
<dbReference type="Gene3D" id="1.10.10.60">
    <property type="entry name" value="Homeodomain-like"/>
    <property type="match status" value="1"/>
</dbReference>
<dbReference type="SUPFAM" id="SSF46689">
    <property type="entry name" value="Homeodomain-like"/>
    <property type="match status" value="1"/>
</dbReference>
<dbReference type="InterPro" id="IPR011006">
    <property type="entry name" value="CheY-like_superfamily"/>
</dbReference>
<dbReference type="RefSeq" id="WP_192009892.1">
    <property type="nucleotide sequence ID" value="NZ_JACYTQ010000003.1"/>
</dbReference>